<feature type="signal peptide" evidence="2">
    <location>
        <begin position="1"/>
        <end position="27"/>
    </location>
</feature>
<evidence type="ECO:0000313" key="3">
    <source>
        <dbReference type="EMBL" id="QIK37252.1"/>
    </source>
</evidence>
<protein>
    <submittedName>
        <fullName evidence="3">Uncharacterized protein</fullName>
    </submittedName>
</protein>
<name>A0A6G7VBC6_9GAMM</name>
<feature type="chain" id="PRO_5026324613" evidence="2">
    <location>
        <begin position="28"/>
        <end position="306"/>
    </location>
</feature>
<keyword evidence="4" id="KW-1185">Reference proteome</keyword>
<feature type="region of interest" description="Disordered" evidence="1">
    <location>
        <begin position="33"/>
        <end position="71"/>
    </location>
</feature>
<gene>
    <name evidence="3" type="ORF">GWK36_03765</name>
</gene>
<dbReference type="RefSeq" id="WP_166270021.1">
    <property type="nucleotide sequence ID" value="NZ_CP048029.1"/>
</dbReference>
<accession>A0A6G7VBC6</accession>
<feature type="region of interest" description="Disordered" evidence="1">
    <location>
        <begin position="134"/>
        <end position="176"/>
    </location>
</feature>
<dbReference type="Proteomes" id="UP000502699">
    <property type="component" value="Chromosome"/>
</dbReference>
<keyword evidence="2" id="KW-0732">Signal</keyword>
<sequence length="306" mass="33285">MNVQRTALIASFSALILSLVSIGLQLAQRATPGVPVDGGQVEAKGPVSASEAPSAMTAGTPKSSPSDPRLDEQARRIEALERQLAQVARAVHASGLDAAAPLLAGSPGSESLLTTLGEQYAARARFEENRQRLTERAAQMRQRDRKTYGEADYQHLTELSKKALPRRGAETEAERAEREAALNNLIANYPESWATSVTLAEQALDAAMNRNAKNAEMYYQSLLSLSPYEEIVTEQGIDAIPTLQTYLARQYLQEGRTEDAATLIEALSAQGDRLIIEPNEMGEPVTRSVSEIVADLRQRMGTQTQH</sequence>
<reference evidence="4" key="1">
    <citation type="submission" date="2020-01" db="EMBL/GenBank/DDBJ databases">
        <title>Caldichromatium gen. nov., sp. nov., a thermophilic purple sulfur bacterium member of the family Chromatiaceae isolated from Nakabusa hot spring, Japan.</title>
        <authorList>
            <person name="Saini M.K."/>
            <person name="Hanada S."/>
            <person name="Tank M."/>
        </authorList>
    </citation>
    <scope>NUCLEOTIDE SEQUENCE [LARGE SCALE GENOMIC DNA]</scope>
    <source>
        <strain evidence="4">No.7</strain>
    </source>
</reference>
<evidence type="ECO:0000256" key="1">
    <source>
        <dbReference type="SAM" id="MobiDB-lite"/>
    </source>
</evidence>
<dbReference type="EMBL" id="CP048029">
    <property type="protein sequence ID" value="QIK37252.1"/>
    <property type="molecule type" value="Genomic_DNA"/>
</dbReference>
<feature type="compositionally biased region" description="Basic and acidic residues" evidence="1">
    <location>
        <begin position="141"/>
        <end position="176"/>
    </location>
</feature>
<evidence type="ECO:0000313" key="4">
    <source>
        <dbReference type="Proteomes" id="UP000502699"/>
    </source>
</evidence>
<dbReference type="AlphaFoldDB" id="A0A6G7VBC6"/>
<proteinExistence type="predicted"/>
<organism evidence="3 4">
    <name type="scientific">Caldichromatium japonicum</name>
    <dbReference type="NCBI Taxonomy" id="2699430"/>
    <lineage>
        <taxon>Bacteria</taxon>
        <taxon>Pseudomonadati</taxon>
        <taxon>Pseudomonadota</taxon>
        <taxon>Gammaproteobacteria</taxon>
        <taxon>Chromatiales</taxon>
        <taxon>Chromatiaceae</taxon>
        <taxon>Caldichromatium</taxon>
    </lineage>
</organism>
<dbReference type="KEGG" id="cjap:GWK36_03765"/>
<evidence type="ECO:0000256" key="2">
    <source>
        <dbReference type="SAM" id="SignalP"/>
    </source>
</evidence>